<dbReference type="EMBL" id="CP013650">
    <property type="protein sequence ID" value="ALS97633.1"/>
    <property type="molecule type" value="Genomic_DNA"/>
</dbReference>
<proteinExistence type="predicted"/>
<evidence type="ECO:0000313" key="3">
    <source>
        <dbReference type="Proteomes" id="UP000068447"/>
    </source>
</evidence>
<evidence type="ECO:0000256" key="1">
    <source>
        <dbReference type="SAM" id="MobiDB-lite"/>
    </source>
</evidence>
<protein>
    <submittedName>
        <fullName evidence="2">Uncharacterized protein</fullName>
    </submittedName>
</protein>
<accession>A0A0U3AG08</accession>
<evidence type="ECO:0000313" key="2">
    <source>
        <dbReference type="EMBL" id="ALS97633.1"/>
    </source>
</evidence>
<sequence length="76" mass="8406">MNIAGLLVLAFSADPGTLISLSLQSKTDNFNHEGREEHEDGSRRTFSNLRVFAPQRDQTKKQGDLAKMQGTESNTV</sequence>
<dbReference type="AlphaFoldDB" id="A0A0U3AG08"/>
<dbReference type="KEGG" id="lal:AT746_04665"/>
<organism evidence="2 3">
    <name type="scientific">Lacimicrobium alkaliphilum</name>
    <dbReference type="NCBI Taxonomy" id="1526571"/>
    <lineage>
        <taxon>Bacteria</taxon>
        <taxon>Pseudomonadati</taxon>
        <taxon>Pseudomonadota</taxon>
        <taxon>Gammaproteobacteria</taxon>
        <taxon>Alteromonadales</taxon>
        <taxon>Alteromonadaceae</taxon>
        <taxon>Lacimicrobium</taxon>
    </lineage>
</organism>
<reference evidence="2 3" key="1">
    <citation type="submission" date="2015-12" db="EMBL/GenBank/DDBJ databases">
        <title>Complete genome of Lacimicrobium alkaliphilum KCTC 32984.</title>
        <authorList>
            <person name="Kim S.-G."/>
            <person name="Lee Y.-J."/>
        </authorList>
    </citation>
    <scope>NUCLEOTIDE SEQUENCE [LARGE SCALE GENOMIC DNA]</scope>
    <source>
        <strain evidence="2 3">YelD216</strain>
    </source>
</reference>
<name>A0A0U3AG08_9ALTE</name>
<keyword evidence="3" id="KW-1185">Reference proteome</keyword>
<gene>
    <name evidence="2" type="ORF">AT746_04665</name>
</gene>
<feature type="region of interest" description="Disordered" evidence="1">
    <location>
        <begin position="30"/>
        <end position="76"/>
    </location>
</feature>
<feature type="compositionally biased region" description="Basic and acidic residues" evidence="1">
    <location>
        <begin position="30"/>
        <end position="43"/>
    </location>
</feature>
<dbReference type="Proteomes" id="UP000068447">
    <property type="component" value="Chromosome"/>
</dbReference>
<dbReference type="RefSeq" id="WP_062477125.1">
    <property type="nucleotide sequence ID" value="NZ_CP013650.1"/>
</dbReference>
<dbReference type="STRING" id="1526571.AT746_04665"/>